<dbReference type="OrthoDB" id="9766126at2"/>
<protein>
    <submittedName>
        <fullName evidence="1">Uncharacterized protein</fullName>
    </submittedName>
</protein>
<dbReference type="Proteomes" id="UP000008722">
    <property type="component" value="Chromosome"/>
</dbReference>
<dbReference type="CDD" id="cd00198">
    <property type="entry name" value="vWFA"/>
    <property type="match status" value="1"/>
</dbReference>
<reference evidence="1 2" key="2">
    <citation type="journal article" date="2011" name="Stand. Genomic Sci.">
        <title>Complete genome sequence of Oceanithermus profundus type strain (506).</title>
        <authorList>
            <person name="Pati A."/>
            <person name="Zhang X."/>
            <person name="Lapidus A."/>
            <person name="Nolan M."/>
            <person name="Lucas S."/>
            <person name="Del Rio T.G."/>
            <person name="Tice H."/>
            <person name="Cheng J.F."/>
            <person name="Tapia R."/>
            <person name="Han C."/>
            <person name="Goodwin L."/>
            <person name="Pitluck S."/>
            <person name="Liolios K."/>
            <person name="Pagani I."/>
            <person name="Ivanova N."/>
            <person name="Mavromatis K."/>
            <person name="Chen A."/>
            <person name="Palaniappan K."/>
            <person name="Hauser L."/>
            <person name="Jeffries C.D."/>
            <person name="Brambilla E.M."/>
            <person name="Rohl A."/>
            <person name="Mwirichia R."/>
            <person name="Rohde M."/>
            <person name="Tindall B.J."/>
            <person name="Sikorski J."/>
            <person name="Wirth R."/>
            <person name="Goker M."/>
            <person name="Woyke T."/>
            <person name="Detter J.C."/>
            <person name="Bristow J."/>
            <person name="Eisen J.A."/>
            <person name="Markowitz V."/>
            <person name="Hugenholtz P."/>
            <person name="Kyrpides N.C."/>
            <person name="Klenk H.P."/>
            <person name="Land M."/>
        </authorList>
    </citation>
    <scope>NUCLEOTIDE SEQUENCE [LARGE SCALE GENOMIC DNA]</scope>
    <source>
        <strain evidence="2">DSM 14977 / NBRC 100410 / VKM B-2274 / 506</strain>
    </source>
</reference>
<gene>
    <name evidence="1" type="ordered locus">Ocepr_0005</name>
</gene>
<dbReference type="InterPro" id="IPR036465">
    <property type="entry name" value="vWFA_dom_sf"/>
</dbReference>
<dbReference type="HOGENOM" id="CLU_055391_0_0_0"/>
<dbReference type="Gene3D" id="3.40.50.410">
    <property type="entry name" value="von Willebrand factor, type A domain"/>
    <property type="match status" value="1"/>
</dbReference>
<dbReference type="EMBL" id="CP002361">
    <property type="protein sequence ID" value="ADR35471.1"/>
    <property type="molecule type" value="Genomic_DNA"/>
</dbReference>
<accession>E4U5G8</accession>
<organism evidence="1 2">
    <name type="scientific">Oceanithermus profundus (strain DSM 14977 / NBRC 100410 / VKM B-2274 / 506)</name>
    <dbReference type="NCBI Taxonomy" id="670487"/>
    <lineage>
        <taxon>Bacteria</taxon>
        <taxon>Thermotogati</taxon>
        <taxon>Deinococcota</taxon>
        <taxon>Deinococci</taxon>
        <taxon>Thermales</taxon>
        <taxon>Thermaceae</taxon>
        <taxon>Oceanithermus</taxon>
    </lineage>
</organism>
<dbReference type="KEGG" id="opr:Ocepr_0005"/>
<keyword evidence="2" id="KW-1185">Reference proteome</keyword>
<proteinExistence type="predicted"/>
<name>E4U5G8_OCEP5</name>
<evidence type="ECO:0000313" key="1">
    <source>
        <dbReference type="EMBL" id="ADR35471.1"/>
    </source>
</evidence>
<dbReference type="eggNOG" id="COG4867">
    <property type="taxonomic scope" value="Bacteria"/>
</dbReference>
<reference evidence="2" key="1">
    <citation type="submission" date="2010-11" db="EMBL/GenBank/DDBJ databases">
        <title>The complete sequence of chromosome of Oceanithermus profundus DSM 14977.</title>
        <authorList>
            <consortium name="US DOE Joint Genome Institute (JGI-PGF)"/>
            <person name="Lucas S."/>
            <person name="Copeland A."/>
            <person name="Lapidus A."/>
            <person name="Bruce D."/>
            <person name="Goodwin L."/>
            <person name="Pitluck S."/>
            <person name="Kyrpides N."/>
            <person name="Mavromatis K."/>
            <person name="Pagani I."/>
            <person name="Ivanova N."/>
            <person name="Zhang X."/>
            <person name="Brettin T."/>
            <person name="Detter J.C."/>
            <person name="Tapia R."/>
            <person name="Han C."/>
            <person name="Land M."/>
            <person name="Hauser L."/>
            <person name="Markowitz V."/>
            <person name="Cheng J.-F."/>
            <person name="Hugenholtz P."/>
            <person name="Woyke T."/>
            <person name="Wu D."/>
            <person name="Tindall B."/>
            <person name="Faehnrich R."/>
            <person name="Brambilla E."/>
            <person name="Klenk H.-P."/>
            <person name="Eisen J.A."/>
        </authorList>
    </citation>
    <scope>NUCLEOTIDE SEQUENCE [LARGE SCALE GENOMIC DNA]</scope>
    <source>
        <strain evidence="2">DSM 14977 / NBRC 100410 / VKM B-2274 / 506</strain>
    </source>
</reference>
<dbReference type="SUPFAM" id="SSF53300">
    <property type="entry name" value="vWA-like"/>
    <property type="match status" value="1"/>
</dbReference>
<sequence precursor="true">MRVRYARVREAAGPPPAAALALAAEALLRLGDRPEPEGLADEERLQQALERVAREAGEADPRTAAAATLELLRDRGWIERAGGGEPRLQAHPELLRLAALRALRALLPHARPAAGAWPRPGVRGPHEPHGPERPWRWGEPLQLDAAATLKAGLLRGGLTLADLRVREGEGGRRSAVALLLDCSHSMVLYGVDRFGPAKRLALALHHWLGREGDRLRVVCFHDVAVPVPPERLPFLRAHPSHTNTAAALEAAREWLRRQGDVRRRAVLVTDGRPTAVLRPDGRVYKNAWGRDPEIERTTRAAAARLRRAGAELDVYMLDDEPQALARVRELARTARGRAFQVDPEQLGRRVLTDLMRAAR</sequence>
<dbReference type="STRING" id="670487.Ocepr_0005"/>
<dbReference type="AlphaFoldDB" id="E4U5G8"/>
<evidence type="ECO:0000313" key="2">
    <source>
        <dbReference type="Proteomes" id="UP000008722"/>
    </source>
</evidence>
<dbReference type="RefSeq" id="WP_013456641.1">
    <property type="nucleotide sequence ID" value="NC_014761.1"/>
</dbReference>